<comment type="subcellular location">
    <subcellularLocation>
        <location evidence="2">Cell membrane</location>
    </subcellularLocation>
    <subcellularLocation>
        <location evidence="3">Secreted</location>
    </subcellularLocation>
</comment>
<keyword evidence="6" id="KW-0808">Transferase</keyword>
<proteinExistence type="predicted"/>
<dbReference type="NCBIfam" id="TIGR04265">
    <property type="entry name" value="bac_cardiolipin"/>
    <property type="match status" value="1"/>
</dbReference>
<dbReference type="InterPro" id="IPR025202">
    <property type="entry name" value="PLD-like_dom"/>
</dbReference>
<keyword evidence="4" id="KW-1003">Cell membrane</keyword>
<dbReference type="Pfam" id="PF13091">
    <property type="entry name" value="PLDc_2"/>
    <property type="match status" value="2"/>
</dbReference>
<dbReference type="SUPFAM" id="SSF56024">
    <property type="entry name" value="Phospholipase D/nuclease"/>
    <property type="match status" value="2"/>
</dbReference>
<keyword evidence="10 12" id="KW-0472">Membrane</keyword>
<evidence type="ECO:0000256" key="12">
    <source>
        <dbReference type="SAM" id="Phobius"/>
    </source>
</evidence>
<keyword evidence="7 12" id="KW-0812">Transmembrane</keyword>
<feature type="transmembrane region" description="Helical" evidence="12">
    <location>
        <begin position="20"/>
        <end position="37"/>
    </location>
</feature>
<evidence type="ECO:0000256" key="9">
    <source>
        <dbReference type="ARBA" id="ARBA00022989"/>
    </source>
</evidence>
<sequence>MGLPSAKLAGALMRLLKNRLVIAIVSAVLGAVGWLVAENLIPERKDLGKPLPHHLAAGDPQFGRSMAALFGSNMLPGNRIETLVNGNEIFPAMLKALRGATQTITFETYIYWRGDVADQFAEVLSQKAREGVSVKVLLDWVGSIPMEEALVERMKAAGVEVVRFRPVAWSTLDKVNNRTHRKIVVVDGRIGFTGGVGIGDEWNGDARTKAEWRDNHYQVEGPVVAELQAAFAEHWLEAGGELLMGDRFFPALAPAGDSPAQVVASSTNQRSVMHLMLMTALSSAKTRIRLGTPYFVPDETTRKQLLDARKRGVEIDILIPGPITDARIVHKASRHFWGELLDAGIRIHEFEPTMYHCKLVVVDEAWASVGSTNIDDRALRLNDEVNLNAYDPAFARAQIAVFEADLKRARPYTLAQWQARSSWEQLSDWLASLLRSQI</sequence>
<dbReference type="InterPro" id="IPR001736">
    <property type="entry name" value="PLipase_D/transphosphatidylase"/>
</dbReference>
<feature type="domain" description="PLD phosphodiesterase" evidence="13">
    <location>
        <begin position="351"/>
        <end position="378"/>
    </location>
</feature>
<evidence type="ECO:0000256" key="10">
    <source>
        <dbReference type="ARBA" id="ARBA00023136"/>
    </source>
</evidence>
<evidence type="ECO:0000256" key="6">
    <source>
        <dbReference type="ARBA" id="ARBA00022679"/>
    </source>
</evidence>
<evidence type="ECO:0000256" key="5">
    <source>
        <dbReference type="ARBA" id="ARBA00022525"/>
    </source>
</evidence>
<evidence type="ECO:0000256" key="7">
    <source>
        <dbReference type="ARBA" id="ARBA00022692"/>
    </source>
</evidence>
<evidence type="ECO:0000259" key="13">
    <source>
        <dbReference type="PROSITE" id="PS50035"/>
    </source>
</evidence>
<evidence type="ECO:0000256" key="2">
    <source>
        <dbReference type="ARBA" id="ARBA00004236"/>
    </source>
</evidence>
<evidence type="ECO:0000256" key="1">
    <source>
        <dbReference type="ARBA" id="ARBA00003145"/>
    </source>
</evidence>
<dbReference type="CDD" id="cd09110">
    <property type="entry name" value="PLDc_CLS_1"/>
    <property type="match status" value="1"/>
</dbReference>
<dbReference type="PANTHER" id="PTHR21248">
    <property type="entry name" value="CARDIOLIPIN SYNTHASE"/>
    <property type="match status" value="1"/>
</dbReference>
<reference evidence="15" key="1">
    <citation type="journal article" date="2019" name="Int. J. Syst. Evol. Microbiol.">
        <title>The Global Catalogue of Microorganisms (GCM) 10K type strain sequencing project: providing services to taxonomists for standard genome sequencing and annotation.</title>
        <authorList>
            <consortium name="The Broad Institute Genomics Platform"/>
            <consortium name="The Broad Institute Genome Sequencing Center for Infectious Disease"/>
            <person name="Wu L."/>
            <person name="Ma J."/>
        </authorList>
    </citation>
    <scope>NUCLEOTIDE SEQUENCE [LARGE SCALE GENOMIC DNA]</scope>
    <source>
        <strain evidence="15">CCUG 43117</strain>
    </source>
</reference>
<evidence type="ECO:0000256" key="8">
    <source>
        <dbReference type="ARBA" id="ARBA00022737"/>
    </source>
</evidence>
<organism evidence="14 15">
    <name type="scientific">Bosea massiliensis</name>
    <dbReference type="NCBI Taxonomy" id="151419"/>
    <lineage>
        <taxon>Bacteria</taxon>
        <taxon>Pseudomonadati</taxon>
        <taxon>Pseudomonadota</taxon>
        <taxon>Alphaproteobacteria</taxon>
        <taxon>Hyphomicrobiales</taxon>
        <taxon>Boseaceae</taxon>
        <taxon>Bosea</taxon>
    </lineage>
</organism>
<evidence type="ECO:0000313" key="14">
    <source>
        <dbReference type="EMBL" id="MFC5506155.1"/>
    </source>
</evidence>
<keyword evidence="8" id="KW-0677">Repeat</keyword>
<dbReference type="Proteomes" id="UP001596060">
    <property type="component" value="Unassembled WGS sequence"/>
</dbReference>
<protein>
    <recommendedName>
        <fullName evidence="11">Cardiolipin synthase</fullName>
        <ecNumber evidence="11">2.7.8.-</ecNumber>
    </recommendedName>
</protein>
<keyword evidence="5" id="KW-0964">Secreted</keyword>
<evidence type="ECO:0000313" key="15">
    <source>
        <dbReference type="Proteomes" id="UP001596060"/>
    </source>
</evidence>
<evidence type="ECO:0000256" key="4">
    <source>
        <dbReference type="ARBA" id="ARBA00022475"/>
    </source>
</evidence>
<evidence type="ECO:0000256" key="11">
    <source>
        <dbReference type="NCBIfam" id="TIGR04265"/>
    </source>
</evidence>
<feature type="domain" description="PLD phosphodiesterase" evidence="13">
    <location>
        <begin position="175"/>
        <end position="202"/>
    </location>
</feature>
<comment type="caution">
    <text evidence="14">The sequence shown here is derived from an EMBL/GenBank/DDBJ whole genome shotgun (WGS) entry which is preliminary data.</text>
</comment>
<dbReference type="InterPro" id="IPR022924">
    <property type="entry name" value="Cardiolipin_synthase"/>
</dbReference>
<dbReference type="SMART" id="SM00155">
    <property type="entry name" value="PLDc"/>
    <property type="match status" value="2"/>
</dbReference>
<keyword evidence="9 12" id="KW-1133">Transmembrane helix</keyword>
<evidence type="ECO:0000256" key="3">
    <source>
        <dbReference type="ARBA" id="ARBA00004613"/>
    </source>
</evidence>
<dbReference type="Gene3D" id="3.30.870.10">
    <property type="entry name" value="Endonuclease Chain A"/>
    <property type="match status" value="2"/>
</dbReference>
<accession>A0ABW0P0Y4</accession>
<comment type="function">
    <text evidence="1">Could be a virulence factor.</text>
</comment>
<dbReference type="PANTHER" id="PTHR21248:SF22">
    <property type="entry name" value="PHOSPHOLIPASE D"/>
    <property type="match status" value="1"/>
</dbReference>
<gene>
    <name evidence="14" type="primary">cls</name>
    <name evidence="14" type="ORF">ACFPN9_12900</name>
</gene>
<name>A0ABW0P0Y4_9HYPH</name>
<dbReference type="EC" id="2.7.8.-" evidence="11"/>
<keyword evidence="15" id="KW-1185">Reference proteome</keyword>
<dbReference type="EMBL" id="JBHSLU010000035">
    <property type="protein sequence ID" value="MFC5506155.1"/>
    <property type="molecule type" value="Genomic_DNA"/>
</dbReference>
<dbReference type="CDD" id="cd09159">
    <property type="entry name" value="PLDc_ybhO_like_2"/>
    <property type="match status" value="1"/>
</dbReference>
<dbReference type="PROSITE" id="PS50035">
    <property type="entry name" value="PLD"/>
    <property type="match status" value="2"/>
</dbReference>